<feature type="compositionally biased region" description="Low complexity" evidence="1">
    <location>
        <begin position="85"/>
        <end position="106"/>
    </location>
</feature>
<name>A0A376M7K3_ECOLX</name>
<gene>
    <name evidence="3" type="ORF">NCTC7927_02780</name>
</gene>
<evidence type="ECO:0000256" key="1">
    <source>
        <dbReference type="SAM" id="MobiDB-lite"/>
    </source>
</evidence>
<feature type="compositionally biased region" description="Basic and acidic residues" evidence="1">
    <location>
        <begin position="118"/>
        <end position="128"/>
    </location>
</feature>
<organism evidence="3 4">
    <name type="scientific">Escherichia coli</name>
    <dbReference type="NCBI Taxonomy" id="562"/>
    <lineage>
        <taxon>Bacteria</taxon>
        <taxon>Pseudomonadati</taxon>
        <taxon>Pseudomonadota</taxon>
        <taxon>Gammaproteobacteria</taxon>
        <taxon>Enterobacterales</taxon>
        <taxon>Enterobacteriaceae</taxon>
        <taxon>Escherichia</taxon>
    </lineage>
</organism>
<protein>
    <submittedName>
        <fullName evidence="3">Putative tail fiber protein from prophage</fullName>
    </submittedName>
</protein>
<proteinExistence type="predicted"/>
<evidence type="ECO:0000313" key="4">
    <source>
        <dbReference type="Proteomes" id="UP000254043"/>
    </source>
</evidence>
<evidence type="ECO:0000259" key="2">
    <source>
        <dbReference type="Pfam" id="PF08400"/>
    </source>
</evidence>
<feature type="region of interest" description="Disordered" evidence="1">
    <location>
        <begin position="66"/>
        <end position="184"/>
    </location>
</feature>
<accession>A0A376M7K3</accession>
<dbReference type="Proteomes" id="UP000254043">
    <property type="component" value="Unassembled WGS sequence"/>
</dbReference>
<dbReference type="InterPro" id="IPR013609">
    <property type="entry name" value="Stf-like_N"/>
</dbReference>
<feature type="domain" description="Lambda-like tail fibre protein N-terminal" evidence="2">
    <location>
        <begin position="2"/>
        <end position="75"/>
    </location>
</feature>
<reference evidence="3 4" key="1">
    <citation type="submission" date="2018-06" db="EMBL/GenBank/DDBJ databases">
        <authorList>
            <consortium name="Pathogen Informatics"/>
            <person name="Doyle S."/>
        </authorList>
    </citation>
    <scope>NUCLEOTIDE SEQUENCE [LARGE SCALE GENOMIC DNA]</scope>
    <source>
        <strain evidence="3 4">NCTC7927</strain>
    </source>
</reference>
<feature type="compositionally biased region" description="Basic and acidic residues" evidence="1">
    <location>
        <begin position="137"/>
        <end position="165"/>
    </location>
</feature>
<dbReference type="EMBL" id="UGAK01000003">
    <property type="protein sequence ID" value="STF93966.1"/>
    <property type="molecule type" value="Genomic_DNA"/>
</dbReference>
<dbReference type="AlphaFoldDB" id="A0A376M7K3"/>
<evidence type="ECO:0000313" key="3">
    <source>
        <dbReference type="EMBL" id="STF93966.1"/>
    </source>
</evidence>
<dbReference type="Pfam" id="PF08400">
    <property type="entry name" value="phage_tail_N"/>
    <property type="match status" value="1"/>
</dbReference>
<feature type="compositionally biased region" description="Basic and acidic residues" evidence="1">
    <location>
        <begin position="66"/>
        <end position="84"/>
    </location>
</feature>
<sequence length="184" mass="19798">MTLNTEGYAPSYVGDILVKADSEPGTLNKFLMEQDEAQYYPKALAELEAVAAEILKRAEASAASAEEAKKRAENARGPAGEKGDTGPQGATGAQGPAGATGAVGPKGEPGPKVMQARQGHEVKGDQRGRRVFRGHRALPEGEGRWDRPGWMVKPDHRDHRDHKGQPEGWYPGKFTASEHTLLPH</sequence>